<accession>A0ABR8T3I3</accession>
<sequence>MRKLQLSELVSLSILSAFFVLAGGAVLTIVGVIEHPMFDRFYIFALLITISGLIAALAILMYSAIKTKEQKPYGFYNVISDVVEFHIGSKVKRPIGLRKSIRVMKSYAEELNKDIVFCTNLLDTEKINNLEKRFNVKIDIYPVSKFKKVLFYFPYLMTFVWVKKVKRYPLVKGVVRISK</sequence>
<keyword evidence="1" id="KW-0472">Membrane</keyword>
<dbReference type="Proteomes" id="UP000608071">
    <property type="component" value="Unassembled WGS sequence"/>
</dbReference>
<organism evidence="2 3">
    <name type="scientific">Paenibacillus gallinarum</name>
    <dbReference type="NCBI Taxonomy" id="2762232"/>
    <lineage>
        <taxon>Bacteria</taxon>
        <taxon>Bacillati</taxon>
        <taxon>Bacillota</taxon>
        <taxon>Bacilli</taxon>
        <taxon>Bacillales</taxon>
        <taxon>Paenibacillaceae</taxon>
        <taxon>Paenibacillus</taxon>
    </lineage>
</organism>
<evidence type="ECO:0000313" key="2">
    <source>
        <dbReference type="EMBL" id="MBD7970257.1"/>
    </source>
</evidence>
<dbReference type="EMBL" id="JACSQL010000011">
    <property type="protein sequence ID" value="MBD7970257.1"/>
    <property type="molecule type" value="Genomic_DNA"/>
</dbReference>
<proteinExistence type="predicted"/>
<protein>
    <submittedName>
        <fullName evidence="2">Uncharacterized protein</fullName>
    </submittedName>
</protein>
<gene>
    <name evidence="2" type="ORF">H9647_19515</name>
</gene>
<feature type="transmembrane region" description="Helical" evidence="1">
    <location>
        <begin position="12"/>
        <end position="35"/>
    </location>
</feature>
<feature type="transmembrane region" description="Helical" evidence="1">
    <location>
        <begin position="41"/>
        <end position="62"/>
    </location>
</feature>
<evidence type="ECO:0000256" key="1">
    <source>
        <dbReference type="SAM" id="Phobius"/>
    </source>
</evidence>
<keyword evidence="1" id="KW-0812">Transmembrane</keyword>
<keyword evidence="1" id="KW-1133">Transmembrane helix</keyword>
<evidence type="ECO:0000313" key="3">
    <source>
        <dbReference type="Proteomes" id="UP000608071"/>
    </source>
</evidence>
<name>A0ABR8T3I3_9BACL</name>
<dbReference type="RefSeq" id="WP_191803167.1">
    <property type="nucleotide sequence ID" value="NZ_JACSQL010000011.1"/>
</dbReference>
<reference evidence="2 3" key="1">
    <citation type="submission" date="2020-08" db="EMBL/GenBank/DDBJ databases">
        <title>A Genomic Blueprint of the Chicken Gut Microbiome.</title>
        <authorList>
            <person name="Gilroy R."/>
            <person name="Ravi A."/>
            <person name="Getino M."/>
            <person name="Pursley I."/>
            <person name="Horton D.L."/>
            <person name="Alikhan N.-F."/>
            <person name="Baker D."/>
            <person name="Gharbi K."/>
            <person name="Hall N."/>
            <person name="Watson M."/>
            <person name="Adriaenssens E.M."/>
            <person name="Foster-Nyarko E."/>
            <person name="Jarju S."/>
            <person name="Secka A."/>
            <person name="Antonio M."/>
            <person name="Oren A."/>
            <person name="Chaudhuri R."/>
            <person name="La Ragione R.M."/>
            <person name="Hildebrand F."/>
            <person name="Pallen M.J."/>
        </authorList>
    </citation>
    <scope>NUCLEOTIDE SEQUENCE [LARGE SCALE GENOMIC DNA]</scope>
    <source>
        <strain evidence="2 3">Sa2BVA9</strain>
    </source>
</reference>
<comment type="caution">
    <text evidence="2">The sequence shown here is derived from an EMBL/GenBank/DDBJ whole genome shotgun (WGS) entry which is preliminary data.</text>
</comment>
<keyword evidence="3" id="KW-1185">Reference proteome</keyword>